<keyword evidence="1" id="KW-0472">Membrane</keyword>
<keyword evidence="3" id="KW-1185">Reference proteome</keyword>
<reference evidence="3" key="1">
    <citation type="journal article" date="2019" name="Int. J. Syst. Evol. Microbiol.">
        <title>The Global Catalogue of Microorganisms (GCM) 10K type strain sequencing project: providing services to taxonomists for standard genome sequencing and annotation.</title>
        <authorList>
            <consortium name="The Broad Institute Genomics Platform"/>
            <consortium name="The Broad Institute Genome Sequencing Center for Infectious Disease"/>
            <person name="Wu L."/>
            <person name="Ma J."/>
        </authorList>
    </citation>
    <scope>NUCLEOTIDE SEQUENCE [LARGE SCALE GENOMIC DNA]</scope>
    <source>
        <strain evidence="3">JCM 32305</strain>
    </source>
</reference>
<comment type="caution">
    <text evidence="2">The sequence shown here is derived from an EMBL/GenBank/DDBJ whole genome shotgun (WGS) entry which is preliminary data.</text>
</comment>
<keyword evidence="1" id="KW-0812">Transmembrane</keyword>
<feature type="transmembrane region" description="Helical" evidence="1">
    <location>
        <begin position="24"/>
        <end position="44"/>
    </location>
</feature>
<evidence type="ECO:0000256" key="1">
    <source>
        <dbReference type="SAM" id="Phobius"/>
    </source>
</evidence>
<gene>
    <name evidence="2" type="ORF">GCM10009410_20330</name>
</gene>
<proteinExistence type="predicted"/>
<keyword evidence="1" id="KW-1133">Transmembrane helix</keyword>
<dbReference type="Proteomes" id="UP000654004">
    <property type="component" value="Unassembled WGS sequence"/>
</dbReference>
<protein>
    <submittedName>
        <fullName evidence="2">Uncharacterized protein</fullName>
    </submittedName>
</protein>
<dbReference type="EMBL" id="BMQW01000004">
    <property type="protein sequence ID" value="GGP86662.1"/>
    <property type="molecule type" value="Genomic_DNA"/>
</dbReference>
<evidence type="ECO:0000313" key="2">
    <source>
        <dbReference type="EMBL" id="GGP86662.1"/>
    </source>
</evidence>
<organism evidence="2 3">
    <name type="scientific">Shewanella ulleungensis</name>
    <dbReference type="NCBI Taxonomy" id="2282699"/>
    <lineage>
        <taxon>Bacteria</taxon>
        <taxon>Pseudomonadati</taxon>
        <taxon>Pseudomonadota</taxon>
        <taxon>Gammaproteobacteria</taxon>
        <taxon>Alteromonadales</taxon>
        <taxon>Shewanellaceae</taxon>
        <taxon>Shewanella</taxon>
    </lineage>
</organism>
<sequence>MVTSALDAVVVDIVEVGAATALKLVAQSIALINSAIVVGLVPIYL</sequence>
<name>A0ABQ2QN49_9GAMM</name>
<accession>A0ABQ2QN49</accession>
<evidence type="ECO:0000313" key="3">
    <source>
        <dbReference type="Proteomes" id="UP000654004"/>
    </source>
</evidence>